<gene>
    <name evidence="1" type="ORF">S03H2_17012</name>
</gene>
<organism evidence="1">
    <name type="scientific">marine sediment metagenome</name>
    <dbReference type="NCBI Taxonomy" id="412755"/>
    <lineage>
        <taxon>unclassified sequences</taxon>
        <taxon>metagenomes</taxon>
        <taxon>ecological metagenomes</taxon>
    </lineage>
</organism>
<reference evidence="1" key="1">
    <citation type="journal article" date="2014" name="Front. Microbiol.">
        <title>High frequency of phylogenetically diverse reductive dehalogenase-homologous genes in deep subseafloor sedimentary metagenomes.</title>
        <authorList>
            <person name="Kawai M."/>
            <person name="Futagami T."/>
            <person name="Toyoda A."/>
            <person name="Takaki Y."/>
            <person name="Nishi S."/>
            <person name="Hori S."/>
            <person name="Arai W."/>
            <person name="Tsubouchi T."/>
            <person name="Morono Y."/>
            <person name="Uchiyama I."/>
            <person name="Ito T."/>
            <person name="Fujiyama A."/>
            <person name="Inagaki F."/>
            <person name="Takami H."/>
        </authorList>
    </citation>
    <scope>NUCLEOTIDE SEQUENCE</scope>
    <source>
        <strain evidence="1">Expedition CK06-06</strain>
    </source>
</reference>
<dbReference type="InterPro" id="IPR046032">
    <property type="entry name" value="DUF5990"/>
</dbReference>
<comment type="caution">
    <text evidence="1">The sequence shown here is derived from an EMBL/GenBank/DDBJ whole genome shotgun (WGS) entry which is preliminary data.</text>
</comment>
<evidence type="ECO:0000313" key="1">
    <source>
        <dbReference type="EMBL" id="GAH44711.1"/>
    </source>
</evidence>
<dbReference type="Pfam" id="PF19452">
    <property type="entry name" value="DUF5990"/>
    <property type="match status" value="1"/>
</dbReference>
<sequence>MAARIDLTLRIILANPPSGVVFAKHDAKSRPIDPVRAADGDLSFDIPITLTPTPEGPRPGGGFVRADSRGRFVYIASGQAAGDVQAPGQRRIKIYLRDLPPGVIAGDILQATIAGRAKDGGAAFATVPLLSGWSRVRP</sequence>
<dbReference type="AlphaFoldDB" id="X1FGE2"/>
<accession>X1FGE2</accession>
<name>X1FGE2_9ZZZZ</name>
<proteinExistence type="predicted"/>
<feature type="non-terminal residue" evidence="1">
    <location>
        <position position="138"/>
    </location>
</feature>
<dbReference type="EMBL" id="BARU01008745">
    <property type="protein sequence ID" value="GAH44711.1"/>
    <property type="molecule type" value="Genomic_DNA"/>
</dbReference>
<protein>
    <submittedName>
        <fullName evidence="1">Uncharacterized protein</fullName>
    </submittedName>
</protein>